<dbReference type="InterPro" id="IPR011110">
    <property type="entry name" value="Reg_prop"/>
</dbReference>
<dbReference type="GO" id="GO:0000155">
    <property type="term" value="F:phosphorelay sensor kinase activity"/>
    <property type="evidence" value="ECO:0007669"/>
    <property type="project" value="InterPro"/>
</dbReference>
<dbReference type="SUPFAM" id="SSF55874">
    <property type="entry name" value="ATPase domain of HSP90 chaperone/DNA topoisomerase II/histidine kinase"/>
    <property type="match status" value="1"/>
</dbReference>
<evidence type="ECO:0000256" key="6">
    <source>
        <dbReference type="ARBA" id="ARBA00023015"/>
    </source>
</evidence>
<accession>A0A1H7KB42</accession>
<dbReference type="Gene3D" id="1.10.287.130">
    <property type="match status" value="1"/>
</dbReference>
<dbReference type="FunFam" id="2.60.40.10:FF:000791">
    <property type="entry name" value="Two-component system sensor histidine kinase/response regulator"/>
    <property type="match status" value="1"/>
</dbReference>
<dbReference type="PRINTS" id="PR00344">
    <property type="entry name" value="BCTRLSENSOR"/>
</dbReference>
<keyword evidence="14" id="KW-1185">Reference proteome</keyword>
<dbReference type="PROSITE" id="PS00041">
    <property type="entry name" value="HTH_ARAC_FAMILY_1"/>
    <property type="match status" value="1"/>
</dbReference>
<dbReference type="SUPFAM" id="SSF50998">
    <property type="entry name" value="Quinoprotein alcohol dehydrogenase-like"/>
    <property type="match status" value="1"/>
</dbReference>
<evidence type="ECO:0000256" key="2">
    <source>
        <dbReference type="ARBA" id="ARBA00012438"/>
    </source>
</evidence>
<dbReference type="InterPro" id="IPR005467">
    <property type="entry name" value="His_kinase_dom"/>
</dbReference>
<dbReference type="InterPro" id="IPR013783">
    <property type="entry name" value="Ig-like_fold"/>
</dbReference>
<dbReference type="PROSITE" id="PS50109">
    <property type="entry name" value="HIS_KIN"/>
    <property type="match status" value="1"/>
</dbReference>
<evidence type="ECO:0000256" key="9">
    <source>
        <dbReference type="PROSITE-ProRule" id="PRU00169"/>
    </source>
</evidence>
<dbReference type="OrthoDB" id="9809670at2"/>
<evidence type="ECO:0000313" key="13">
    <source>
        <dbReference type="EMBL" id="SEK84048.1"/>
    </source>
</evidence>
<feature type="domain" description="Histidine kinase" evidence="11">
    <location>
        <begin position="827"/>
        <end position="1045"/>
    </location>
</feature>
<dbReference type="PANTHER" id="PTHR43547">
    <property type="entry name" value="TWO-COMPONENT HISTIDINE KINASE"/>
    <property type="match status" value="1"/>
</dbReference>
<feature type="domain" description="Response regulatory" evidence="12">
    <location>
        <begin position="1083"/>
        <end position="1198"/>
    </location>
</feature>
<dbReference type="PROSITE" id="PS50110">
    <property type="entry name" value="RESPONSE_REGULATORY"/>
    <property type="match status" value="1"/>
</dbReference>
<dbReference type="SUPFAM" id="SSF47384">
    <property type="entry name" value="Homodimeric domain of signal transducing histidine kinase"/>
    <property type="match status" value="1"/>
</dbReference>
<dbReference type="SUPFAM" id="SSF46689">
    <property type="entry name" value="Homeodomain-like"/>
    <property type="match status" value="1"/>
</dbReference>
<dbReference type="InterPro" id="IPR036097">
    <property type="entry name" value="HisK_dim/P_sf"/>
</dbReference>
<dbReference type="SMART" id="SM00448">
    <property type="entry name" value="REC"/>
    <property type="match status" value="1"/>
</dbReference>
<dbReference type="Gene3D" id="1.10.10.60">
    <property type="entry name" value="Homeodomain-like"/>
    <property type="match status" value="1"/>
</dbReference>
<evidence type="ECO:0000256" key="4">
    <source>
        <dbReference type="ARBA" id="ARBA00022679"/>
    </source>
</evidence>
<dbReference type="InterPro" id="IPR036890">
    <property type="entry name" value="HATPase_C_sf"/>
</dbReference>
<dbReference type="SMART" id="SM00387">
    <property type="entry name" value="HATPase_c"/>
    <property type="match status" value="1"/>
</dbReference>
<dbReference type="GO" id="GO:0003700">
    <property type="term" value="F:DNA-binding transcription factor activity"/>
    <property type="evidence" value="ECO:0007669"/>
    <property type="project" value="InterPro"/>
</dbReference>
<dbReference type="SMART" id="SM00388">
    <property type="entry name" value="HisKA"/>
    <property type="match status" value="1"/>
</dbReference>
<evidence type="ECO:0000259" key="12">
    <source>
        <dbReference type="PROSITE" id="PS50110"/>
    </source>
</evidence>
<sequence>MLKKFSTCIYVVLLLTQCVMGSDIRFRKITSTQGLSHNTVYAITQDEQGFMWFGTREGLNRFDCRQVKSYYIDAASPGTSTNQINALLSHQKTIYVGTNHGLYRYDLPQDRLIAHPLASERPAVSFLSEMQGTLYVGTSKGLFQIKNGKTVLTIQGYARAMCPLTANRLLLAIDRRILIINETGHIEHTFTTASFPLLAASNFTVFQMHRDTKGRIWLATSRGLYRYNDQIQQFTSTPFAIKENTENNTVRSIVASKDDLLYIGTENGLYIYDIKTGQSTNYTQSFINEPKKLNDKAIYSTFIGKEGTVWIGTYFGGVNYIPVGDEGFQNILPSDRNNGLGGKAVSQLMEDSLHRIWIATEDGGISIYDPSTASFNRIDKNSFPFYLNTNNVHALHHDTDGNIWVGTFFGGLHRFNLRKQATTIYTKNPADHNSLSNNQVYAVYQDSRGILWIGTQQGLNQFDYKTEKFNLLAPEILGDKFIYDLTEDKNGELWICTRQDGIYRYNPLSKTIKHYTNEGKDASLLSNQLISVFKDRQQRLWFGTLDGGVCVYHAATDSFQHYTTRDGLANNNVYGILEDDAGFIWLSTNLGISKWNPRTKKFINYDNRYGLSTNQFNFKSFLKGSDGIFYFGSINGLCYFNPLKVHIDKQPYPLVFTSFQLFNKDVHPDSNATILKQKLGYARQINLSYDQNVFTINYIAINYVNPGSTNYAYRLEGFEEQWNYVGNKTSATYTNLSPGSYILHVKSLDEAGNFIGQQQSVSILVTPPFYRSNLAYVFYALLLGLCIYLYARFVRFIHQKRLEIQLAHMEKDKTKALTQYRINFFTFISHEFKTPLTLILASIDKFINEKNIDLKQHTELSHIKKNASKLFKLIHQLAEFRKVEGDSLSVHFSRSDIVAFVQQIVDSFDPLAEEKSIRISFEAKIDKAQFFFDGDKLEKILSNILSNAVKHTEEGDISVGMQTMFNEGQKMVNVVIRDTGAGMPPTDLEHLFDPFYRSPAHSTIPGTGIGMALVHHLIKSLQGTIEASSTLGEGTTISFSIPIYEQLSSQQPEQEHQNPAKTNVATLAQPAFKSERSPIPLYTLLLVEDNKELLHFLAQHFQETYSVITATNGASAWKKINRTPPDIIISDVKMPKMDGLELCLKLKQHQQFDHIPLILLSDSQDEQLKVNGLDIGADAYVGKPFNLKELELVVTNMVKSRIKLREHVVGLGTFADNHVVNNNRDQDFLTKLSSVLEKHYTNPELTIEYLANELHTSRTSLHLNLRRILQKSATELLNEYRLKKALVMLENNVPINEIAYHCGYREPNYFSRVFKKHYQLPPQKYKEVHFNM</sequence>
<dbReference type="STRING" id="407022.SAMN05661044_01291"/>
<dbReference type="Gene3D" id="2.130.10.10">
    <property type="entry name" value="YVTN repeat-like/Quinoprotein amine dehydrogenase"/>
    <property type="match status" value="2"/>
</dbReference>
<dbReference type="Pfam" id="PF12833">
    <property type="entry name" value="HTH_18"/>
    <property type="match status" value="1"/>
</dbReference>
<evidence type="ECO:0000256" key="7">
    <source>
        <dbReference type="ARBA" id="ARBA00023125"/>
    </source>
</evidence>
<dbReference type="SUPFAM" id="SSF52172">
    <property type="entry name" value="CheY-like"/>
    <property type="match status" value="1"/>
</dbReference>
<dbReference type="CDD" id="cd00082">
    <property type="entry name" value="HisKA"/>
    <property type="match status" value="1"/>
</dbReference>
<dbReference type="Gene3D" id="3.30.565.10">
    <property type="entry name" value="Histidine kinase-like ATPase, C-terminal domain"/>
    <property type="match status" value="1"/>
</dbReference>
<dbReference type="InterPro" id="IPR011123">
    <property type="entry name" value="Y_Y_Y"/>
</dbReference>
<dbReference type="Gene3D" id="2.60.40.10">
    <property type="entry name" value="Immunoglobulins"/>
    <property type="match status" value="1"/>
</dbReference>
<dbReference type="GO" id="GO:0043565">
    <property type="term" value="F:sequence-specific DNA binding"/>
    <property type="evidence" value="ECO:0007669"/>
    <property type="project" value="InterPro"/>
</dbReference>
<reference evidence="14" key="1">
    <citation type="submission" date="2016-10" db="EMBL/GenBank/DDBJ databases">
        <authorList>
            <person name="Varghese N."/>
            <person name="Submissions S."/>
        </authorList>
    </citation>
    <scope>NUCLEOTIDE SEQUENCE [LARGE SCALE GENOMIC DNA]</scope>
    <source>
        <strain evidence="14">DSM 18733</strain>
    </source>
</reference>
<feature type="modified residue" description="4-aspartylphosphate" evidence="9">
    <location>
        <position position="1131"/>
    </location>
</feature>
<gene>
    <name evidence="13" type="ORF">SAMN05661044_01291</name>
</gene>
<dbReference type="InterPro" id="IPR009057">
    <property type="entry name" value="Homeodomain-like_sf"/>
</dbReference>
<dbReference type="EMBL" id="FOAF01000001">
    <property type="protein sequence ID" value="SEK84048.1"/>
    <property type="molecule type" value="Genomic_DNA"/>
</dbReference>
<dbReference type="InterPro" id="IPR011006">
    <property type="entry name" value="CheY-like_superfamily"/>
</dbReference>
<evidence type="ECO:0000259" key="11">
    <source>
        <dbReference type="PROSITE" id="PS50109"/>
    </source>
</evidence>
<dbReference type="FunFam" id="3.30.565.10:FF:000006">
    <property type="entry name" value="Sensor histidine kinase WalK"/>
    <property type="match status" value="1"/>
</dbReference>
<dbReference type="InterPro" id="IPR001789">
    <property type="entry name" value="Sig_transdc_resp-reg_receiver"/>
</dbReference>
<dbReference type="Pfam" id="PF07494">
    <property type="entry name" value="Reg_prop"/>
    <property type="match status" value="5"/>
</dbReference>
<evidence type="ECO:0000256" key="1">
    <source>
        <dbReference type="ARBA" id="ARBA00000085"/>
    </source>
</evidence>
<dbReference type="InterPro" id="IPR018060">
    <property type="entry name" value="HTH_AraC"/>
</dbReference>
<dbReference type="InterPro" id="IPR011047">
    <property type="entry name" value="Quinoprotein_ADH-like_sf"/>
</dbReference>
<dbReference type="Pfam" id="PF02518">
    <property type="entry name" value="HATPase_c"/>
    <property type="match status" value="1"/>
</dbReference>
<dbReference type="Gene3D" id="3.40.50.2300">
    <property type="match status" value="1"/>
</dbReference>
<dbReference type="InterPro" id="IPR015943">
    <property type="entry name" value="WD40/YVTN_repeat-like_dom_sf"/>
</dbReference>
<dbReference type="InterPro" id="IPR004358">
    <property type="entry name" value="Sig_transdc_His_kin-like_C"/>
</dbReference>
<dbReference type="InterPro" id="IPR003594">
    <property type="entry name" value="HATPase_dom"/>
</dbReference>
<keyword evidence="7" id="KW-0238">DNA-binding</keyword>
<dbReference type="Pfam" id="PF07495">
    <property type="entry name" value="Y_Y_Y"/>
    <property type="match status" value="1"/>
</dbReference>
<name>A0A1H7KB42_OLID1</name>
<keyword evidence="3 9" id="KW-0597">Phosphoprotein</keyword>
<organism evidence="13 14">
    <name type="scientific">Olivibacter domesticus</name>
    <name type="common">Pseudosphingobacterium domesticum</name>
    <dbReference type="NCBI Taxonomy" id="407022"/>
    <lineage>
        <taxon>Bacteria</taxon>
        <taxon>Pseudomonadati</taxon>
        <taxon>Bacteroidota</taxon>
        <taxon>Sphingobacteriia</taxon>
        <taxon>Sphingobacteriales</taxon>
        <taxon>Sphingobacteriaceae</taxon>
        <taxon>Olivibacter</taxon>
    </lineage>
</organism>
<dbReference type="EC" id="2.7.13.3" evidence="2"/>
<evidence type="ECO:0000256" key="8">
    <source>
        <dbReference type="ARBA" id="ARBA00023163"/>
    </source>
</evidence>
<dbReference type="Proteomes" id="UP000199421">
    <property type="component" value="Unassembled WGS sequence"/>
</dbReference>
<proteinExistence type="predicted"/>
<keyword evidence="6" id="KW-0805">Transcription regulation</keyword>
<evidence type="ECO:0000256" key="3">
    <source>
        <dbReference type="ARBA" id="ARBA00022553"/>
    </source>
</evidence>
<keyword evidence="8" id="KW-0804">Transcription</keyword>
<keyword evidence="5 13" id="KW-0418">Kinase</keyword>
<dbReference type="SUPFAM" id="SSF63829">
    <property type="entry name" value="Calcium-dependent phosphotriesterase"/>
    <property type="match status" value="2"/>
</dbReference>
<dbReference type="Pfam" id="PF00072">
    <property type="entry name" value="Response_reg"/>
    <property type="match status" value="1"/>
</dbReference>
<protein>
    <recommendedName>
        <fullName evidence="2">histidine kinase</fullName>
        <ecNumber evidence="2">2.7.13.3</ecNumber>
    </recommendedName>
</protein>
<dbReference type="CDD" id="cd00075">
    <property type="entry name" value="HATPase"/>
    <property type="match status" value="1"/>
</dbReference>
<keyword evidence="4" id="KW-0808">Transferase</keyword>
<evidence type="ECO:0000259" key="10">
    <source>
        <dbReference type="PROSITE" id="PS01124"/>
    </source>
</evidence>
<dbReference type="SMART" id="SM00342">
    <property type="entry name" value="HTH_ARAC"/>
    <property type="match status" value="1"/>
</dbReference>
<feature type="domain" description="HTH araC/xylS-type" evidence="10">
    <location>
        <begin position="1230"/>
        <end position="1328"/>
    </location>
</feature>
<comment type="catalytic activity">
    <reaction evidence="1">
        <text>ATP + protein L-histidine = ADP + protein N-phospho-L-histidine.</text>
        <dbReference type="EC" id="2.7.13.3"/>
    </reaction>
</comment>
<dbReference type="CDD" id="cd17574">
    <property type="entry name" value="REC_OmpR"/>
    <property type="match status" value="1"/>
</dbReference>
<dbReference type="PANTHER" id="PTHR43547:SF2">
    <property type="entry name" value="HYBRID SIGNAL TRANSDUCTION HISTIDINE KINASE C"/>
    <property type="match status" value="1"/>
</dbReference>
<evidence type="ECO:0000256" key="5">
    <source>
        <dbReference type="ARBA" id="ARBA00022777"/>
    </source>
</evidence>
<dbReference type="InterPro" id="IPR003661">
    <property type="entry name" value="HisK_dim/P_dom"/>
</dbReference>
<dbReference type="PROSITE" id="PS01124">
    <property type="entry name" value="HTH_ARAC_FAMILY_2"/>
    <property type="match status" value="1"/>
</dbReference>
<dbReference type="InterPro" id="IPR018062">
    <property type="entry name" value="HTH_AraC-typ_CS"/>
</dbReference>
<evidence type="ECO:0000313" key="14">
    <source>
        <dbReference type="Proteomes" id="UP000199421"/>
    </source>
</evidence>